<keyword evidence="4 7" id="KW-0472">Membrane</keyword>
<feature type="compositionally biased region" description="Polar residues" evidence="6">
    <location>
        <begin position="274"/>
        <end position="303"/>
    </location>
</feature>
<dbReference type="RefSeq" id="XP_018136836.1">
    <property type="nucleotide sequence ID" value="XM_018294697.1"/>
</dbReference>
<feature type="domain" description="Rhodopsin" evidence="8">
    <location>
        <begin position="23"/>
        <end position="263"/>
    </location>
</feature>
<keyword evidence="2 7" id="KW-0812">Transmembrane</keyword>
<dbReference type="InterPro" id="IPR049326">
    <property type="entry name" value="Rhodopsin_dom_fungi"/>
</dbReference>
<dbReference type="Proteomes" id="UP000078397">
    <property type="component" value="Unassembled WGS sequence"/>
</dbReference>
<comment type="subcellular location">
    <subcellularLocation>
        <location evidence="1">Membrane</location>
        <topology evidence="1">Multi-pass membrane protein</topology>
    </subcellularLocation>
</comment>
<evidence type="ECO:0000256" key="2">
    <source>
        <dbReference type="ARBA" id="ARBA00022692"/>
    </source>
</evidence>
<dbReference type="PANTHER" id="PTHR33048:SF149">
    <property type="entry name" value="UBID FAMILY DECARBOXYLASE"/>
    <property type="match status" value="1"/>
</dbReference>
<feature type="transmembrane region" description="Helical" evidence="7">
    <location>
        <begin position="239"/>
        <end position="261"/>
    </location>
</feature>
<protein>
    <submittedName>
        <fullName evidence="9">Decarboxylase</fullName>
    </submittedName>
</protein>
<comment type="caution">
    <text evidence="9">The sequence shown here is derived from an EMBL/GenBank/DDBJ whole genome shotgun (WGS) entry which is preliminary data.</text>
</comment>
<organism evidence="9 10">
    <name type="scientific">Pochonia chlamydosporia 170</name>
    <dbReference type="NCBI Taxonomy" id="1380566"/>
    <lineage>
        <taxon>Eukaryota</taxon>
        <taxon>Fungi</taxon>
        <taxon>Dikarya</taxon>
        <taxon>Ascomycota</taxon>
        <taxon>Pezizomycotina</taxon>
        <taxon>Sordariomycetes</taxon>
        <taxon>Hypocreomycetidae</taxon>
        <taxon>Hypocreales</taxon>
        <taxon>Clavicipitaceae</taxon>
        <taxon>Pochonia</taxon>
    </lineage>
</organism>
<reference evidence="9 10" key="1">
    <citation type="journal article" date="2016" name="PLoS Pathog.">
        <title>Biosynthesis of antibiotic leucinostatins in bio-control fungus Purpureocillium lilacinum and their inhibition on phytophthora revealed by genome mining.</title>
        <authorList>
            <person name="Wang G."/>
            <person name="Liu Z."/>
            <person name="Lin R."/>
            <person name="Li E."/>
            <person name="Mao Z."/>
            <person name="Ling J."/>
            <person name="Yang Y."/>
            <person name="Yin W.B."/>
            <person name="Xie B."/>
        </authorList>
    </citation>
    <scope>NUCLEOTIDE SEQUENCE [LARGE SCALE GENOMIC DNA]</scope>
    <source>
        <strain evidence="9">170</strain>
    </source>
</reference>
<dbReference type="OrthoDB" id="3903189at2759"/>
<dbReference type="GeneID" id="28858691"/>
<evidence type="ECO:0000259" key="8">
    <source>
        <dbReference type="Pfam" id="PF20684"/>
    </source>
</evidence>
<feature type="compositionally biased region" description="Polar residues" evidence="6">
    <location>
        <begin position="351"/>
        <end position="366"/>
    </location>
</feature>
<evidence type="ECO:0000256" key="4">
    <source>
        <dbReference type="ARBA" id="ARBA00023136"/>
    </source>
</evidence>
<feature type="region of interest" description="Disordered" evidence="6">
    <location>
        <begin position="341"/>
        <end position="395"/>
    </location>
</feature>
<evidence type="ECO:0000256" key="3">
    <source>
        <dbReference type="ARBA" id="ARBA00022989"/>
    </source>
</evidence>
<feature type="transmembrane region" description="Helical" evidence="7">
    <location>
        <begin position="12"/>
        <end position="29"/>
    </location>
</feature>
<dbReference type="STRING" id="1380566.A0A179EZT8"/>
<sequence>MSSLAAESWSWYGLTWLVVITRMASQILLRGSVKKLKLDDYLMIIAMMTDTVLIVAMNIISNTNSNLIDPNNPTSLSPEDIRQREFGSKMVLLAEQMQCVTIWLVKACLLLMYHRLTLSLKGNLAVKIVACYVAFGFVLMEILYLGVWCRPFNQYWAVPPNSTQCSAATNHLITNAVLNISSDIMIILIPMPVFLQSRLAMKKKLILIGVFALGGFTILSAILNKFYSFNEPFGSAWTFWYIRESSTAIIVANLPLTWTVFRRMFNLRSFNNSEYSSKNRSGHPNSTAARSQGQTHGRTQNRSYIKHDDANDNDLTGSQDDITKGYGISLKIYQRHDVQISSEPAERNDGRQSSNESLADGLTTTIKGGAPRSFLHDPETSSDKSYPAVKVNSSV</sequence>
<feature type="transmembrane region" description="Helical" evidence="7">
    <location>
        <begin position="124"/>
        <end position="147"/>
    </location>
</feature>
<dbReference type="AlphaFoldDB" id="A0A179EZT8"/>
<name>A0A179EZT8_METCM</name>
<evidence type="ECO:0000256" key="5">
    <source>
        <dbReference type="ARBA" id="ARBA00038359"/>
    </source>
</evidence>
<dbReference type="PANTHER" id="PTHR33048">
    <property type="entry name" value="PTH11-LIKE INTEGRAL MEMBRANE PROTEIN (AFU_ORTHOLOGUE AFUA_5G11245)"/>
    <property type="match status" value="1"/>
</dbReference>
<keyword evidence="3 7" id="KW-1133">Transmembrane helix</keyword>
<dbReference type="Pfam" id="PF20684">
    <property type="entry name" value="Fung_rhodopsin"/>
    <property type="match status" value="1"/>
</dbReference>
<evidence type="ECO:0000256" key="1">
    <source>
        <dbReference type="ARBA" id="ARBA00004141"/>
    </source>
</evidence>
<accession>A0A179EZT8</accession>
<evidence type="ECO:0000256" key="7">
    <source>
        <dbReference type="SAM" id="Phobius"/>
    </source>
</evidence>
<feature type="transmembrane region" description="Helical" evidence="7">
    <location>
        <begin position="207"/>
        <end position="227"/>
    </location>
</feature>
<dbReference type="GO" id="GO:0016020">
    <property type="term" value="C:membrane"/>
    <property type="evidence" value="ECO:0007669"/>
    <property type="project" value="UniProtKB-SubCell"/>
</dbReference>
<comment type="similarity">
    <text evidence="5">Belongs to the SAT4 family.</text>
</comment>
<dbReference type="EMBL" id="LSBJ02000014">
    <property type="protein sequence ID" value="OAQ58717.1"/>
    <property type="molecule type" value="Genomic_DNA"/>
</dbReference>
<feature type="compositionally biased region" description="Basic and acidic residues" evidence="6">
    <location>
        <begin position="341"/>
        <end position="350"/>
    </location>
</feature>
<keyword evidence="10" id="KW-1185">Reference proteome</keyword>
<evidence type="ECO:0000313" key="9">
    <source>
        <dbReference type="EMBL" id="OAQ58717.1"/>
    </source>
</evidence>
<evidence type="ECO:0000256" key="6">
    <source>
        <dbReference type="SAM" id="MobiDB-lite"/>
    </source>
</evidence>
<dbReference type="InterPro" id="IPR052337">
    <property type="entry name" value="SAT4-like"/>
</dbReference>
<proteinExistence type="inferred from homology"/>
<dbReference type="KEGG" id="pchm:VFPPC_16945"/>
<gene>
    <name evidence="9" type="ORF">VFPPC_16945</name>
</gene>
<evidence type="ECO:0000313" key="10">
    <source>
        <dbReference type="Proteomes" id="UP000078397"/>
    </source>
</evidence>
<feature type="region of interest" description="Disordered" evidence="6">
    <location>
        <begin position="274"/>
        <end position="320"/>
    </location>
</feature>
<feature type="transmembrane region" description="Helical" evidence="7">
    <location>
        <begin position="41"/>
        <end position="60"/>
    </location>
</feature>